<dbReference type="SUPFAM" id="SSF50630">
    <property type="entry name" value="Acid proteases"/>
    <property type="match status" value="1"/>
</dbReference>
<dbReference type="OrthoDB" id="622881at2"/>
<dbReference type="AlphaFoldDB" id="A0A1K1RSD8"/>
<organism evidence="2 3">
    <name type="scientific">Sinomicrobium oceani</name>
    <dbReference type="NCBI Taxonomy" id="1150368"/>
    <lineage>
        <taxon>Bacteria</taxon>
        <taxon>Pseudomonadati</taxon>
        <taxon>Bacteroidota</taxon>
        <taxon>Flavobacteriia</taxon>
        <taxon>Flavobacteriales</taxon>
        <taxon>Flavobacteriaceae</taxon>
        <taxon>Sinomicrobium</taxon>
    </lineage>
</organism>
<evidence type="ECO:0000256" key="1">
    <source>
        <dbReference type="SAM" id="SignalP"/>
    </source>
</evidence>
<dbReference type="STRING" id="1150368.SAMN02927921_03916"/>
<feature type="signal peptide" evidence="1">
    <location>
        <begin position="1"/>
        <end position="26"/>
    </location>
</feature>
<evidence type="ECO:0000313" key="2">
    <source>
        <dbReference type="EMBL" id="SFW74692.1"/>
    </source>
</evidence>
<dbReference type="Proteomes" id="UP000182248">
    <property type="component" value="Unassembled WGS sequence"/>
</dbReference>
<sequence>MKKTAPIFLSSVFALCLYLSGMNVYGQIPDGYGEDAYKEIDALIEGKDFFRARDLYRKNEDRLTELHRLKSGFFLNNVFNRPDSCIHKMNMLLDKHGNEISDSLKFRLLSIGHVNYSKIYNYRKAKETLALLLSEYEHWLSDAEEQDYKNTLAIWTALENQPGQQIELNSTVNLKIARDKAKLQNLLVSLEGEEQYFVFDTGANLSTITETAARRFGLKYLPGTVEVDAITGNEIRSRIAIAPRLHLGSLTVRNAVFLVFPDEALAFPEIDYQIHGIIGFPVIEGMKEIEITRDDRFIVPDKRSTFSERNLAIDFLTPLIYLKDKTGTGTYTFDTGAMSTMLYDTYYRKNKKELDDTYREEEVTIGGAGGLISKKGMYITFTPEIGQKQISMDSVIVLREALKKDNPYLGNIGQDLMAKFEKVTFNFEDMFIRFD</sequence>
<dbReference type="Gene3D" id="2.40.70.10">
    <property type="entry name" value="Acid Proteases"/>
    <property type="match status" value="1"/>
</dbReference>
<dbReference type="EMBL" id="FPJE01000033">
    <property type="protein sequence ID" value="SFW74692.1"/>
    <property type="molecule type" value="Genomic_DNA"/>
</dbReference>
<keyword evidence="3" id="KW-1185">Reference proteome</keyword>
<keyword evidence="1" id="KW-0732">Signal</keyword>
<dbReference type="Pfam" id="PF13650">
    <property type="entry name" value="Asp_protease_2"/>
    <property type="match status" value="1"/>
</dbReference>
<keyword evidence="2" id="KW-0378">Hydrolase</keyword>
<gene>
    <name evidence="2" type="ORF">SAMN02927921_03916</name>
</gene>
<dbReference type="CDD" id="cd05483">
    <property type="entry name" value="retropepsin_like_bacteria"/>
    <property type="match status" value="1"/>
</dbReference>
<feature type="chain" id="PRO_5013131744" evidence="1">
    <location>
        <begin position="27"/>
        <end position="435"/>
    </location>
</feature>
<name>A0A1K1RSD8_9FLAO</name>
<dbReference type="GO" id="GO:0008233">
    <property type="term" value="F:peptidase activity"/>
    <property type="evidence" value="ECO:0007669"/>
    <property type="project" value="UniProtKB-KW"/>
</dbReference>
<keyword evidence="2" id="KW-0645">Protease</keyword>
<dbReference type="InterPro" id="IPR034122">
    <property type="entry name" value="Retropepsin-like_bacterial"/>
</dbReference>
<proteinExistence type="predicted"/>
<dbReference type="InterPro" id="IPR021109">
    <property type="entry name" value="Peptidase_aspartic_dom_sf"/>
</dbReference>
<accession>A0A1K1RSD8</accession>
<protein>
    <submittedName>
        <fullName evidence="2">Aspartyl protease</fullName>
    </submittedName>
</protein>
<dbReference type="GO" id="GO:0006508">
    <property type="term" value="P:proteolysis"/>
    <property type="evidence" value="ECO:0007669"/>
    <property type="project" value="UniProtKB-KW"/>
</dbReference>
<evidence type="ECO:0000313" key="3">
    <source>
        <dbReference type="Proteomes" id="UP000182248"/>
    </source>
</evidence>
<reference evidence="2 3" key="1">
    <citation type="submission" date="2016-11" db="EMBL/GenBank/DDBJ databases">
        <authorList>
            <person name="Jaros S."/>
            <person name="Januszkiewicz K."/>
            <person name="Wedrychowicz H."/>
        </authorList>
    </citation>
    <scope>NUCLEOTIDE SEQUENCE [LARGE SCALE GENOMIC DNA]</scope>
    <source>
        <strain evidence="2 3">CGMCC 1.12145</strain>
    </source>
</reference>
<dbReference type="RefSeq" id="WP_083564998.1">
    <property type="nucleotide sequence ID" value="NZ_FPJE01000033.1"/>
</dbReference>